<protein>
    <submittedName>
        <fullName evidence="1">Uncharacterized protein</fullName>
    </submittedName>
</protein>
<dbReference type="Proteomes" id="UP000185494">
    <property type="component" value="Chromosome 1"/>
</dbReference>
<dbReference type="EMBL" id="CP015583">
    <property type="protein sequence ID" value="APT59001.1"/>
    <property type="molecule type" value="Genomic_DNA"/>
</dbReference>
<dbReference type="KEGG" id="rgi:RGI145_01645"/>
<proteinExistence type="predicted"/>
<reference evidence="1 2" key="1">
    <citation type="submission" date="2016-05" db="EMBL/GenBank/DDBJ databases">
        <title>Complete Genome and Methylome Analysis of Psychrotrophic Bacterial Isolates from Antarctic Lake Untersee.</title>
        <authorList>
            <person name="Fomenkov A."/>
            <person name="Akimov V.N."/>
            <person name="Vasilyeva L.V."/>
            <person name="Andersen D."/>
            <person name="Vincze T."/>
            <person name="Roberts R.J."/>
        </authorList>
    </citation>
    <scope>NUCLEOTIDE SEQUENCE [LARGE SCALE GENOMIC DNA]</scope>
    <source>
        <strain evidence="1 2">U14-5</strain>
    </source>
</reference>
<accession>A0A1L7AJS9</accession>
<evidence type="ECO:0000313" key="2">
    <source>
        <dbReference type="Proteomes" id="UP000185494"/>
    </source>
</evidence>
<name>A0A1L7AJS9_9PROT</name>
<dbReference type="RefSeq" id="WP_075799741.1">
    <property type="nucleotide sequence ID" value="NZ_CP015583.1"/>
</dbReference>
<evidence type="ECO:0000313" key="1">
    <source>
        <dbReference type="EMBL" id="APT59001.1"/>
    </source>
</evidence>
<dbReference type="AlphaFoldDB" id="A0A1L7AJS9"/>
<sequence>MDAMQVRPLDEGDIHAAIQAVGGAWLHADPTVRNVVGADFRLGTSIIELKCLDEEGFEKPDRQAKLARIFRSHTLDRPVVVLDREALPEQERRAFDQAVVGPIKTAVTKAAKQLKQSRIEEPGAVCSVLWVVNNGFTTLSHQQIAALAAARARNDTSEIDVIIVSGCYYHSDGFDGYFLWPIDIVPLNAAVPFREADFVREAWSALTDAFMTELFRPESLSKASKGPVRDTQFDVDGVTYIRPAPAIGGKSPFYIHGRPRLNGTGMEYCPPVATTFPLVTRHEWEELRRELGDDPDLCESLEEWRRTEVQAEGQSTPLAPLVRVRTPVQAWWSWYSEGNGSRTAQGLFGFANHLFNVEAMRLIQGARELRPSLVVPARSMVAVTEVIGQNMANDVSHIVRLTAGTGGTSEHPLVANERMFHEHALGLGAAYAIRHSISTLLWVKDLRYAWV</sequence>
<gene>
    <name evidence="1" type="ORF">RGI145_01645</name>
</gene>
<organism evidence="1 2">
    <name type="scientific">Roseomonas gilardii</name>
    <dbReference type="NCBI Taxonomy" id="257708"/>
    <lineage>
        <taxon>Bacteria</taxon>
        <taxon>Pseudomonadati</taxon>
        <taxon>Pseudomonadota</taxon>
        <taxon>Alphaproteobacteria</taxon>
        <taxon>Acetobacterales</taxon>
        <taxon>Roseomonadaceae</taxon>
        <taxon>Roseomonas</taxon>
    </lineage>
</organism>